<keyword evidence="2" id="KW-0560">Oxidoreductase</keyword>
<dbReference type="InterPro" id="IPR036812">
    <property type="entry name" value="NAD(P)_OxRdtase_dom_sf"/>
</dbReference>
<dbReference type="AlphaFoldDB" id="A0A387HRQ7"/>
<sequence length="329" mass="35911">MWRTTVRYRELGRSGLSVSEIGYGAWGIGASSWVGATEDESLRALHRAIDLGVNFIDTARGYGESERIVGRVVRERSTASGDTVRVATKVAPKNGVWPALDGIDPAQAFPGAHIRESLETSLRASGLDYFDVLQLHVWNDEWVGRGDWLETVADLKQEGKIGLFGVSVNDHRPDTALALVRSGAVDSVQVIYNIFDQSPADELFPACEEHGVGVIVRVALDEGGLTGRITADTTFPEGDWRNRYFRGDRPAQVERRVAAIVADLGIAPDEIAETALRFVLSNPAVSTVIPGMRDVANVERNTALSDGRALSADRLAVLAGHRWQRNFYS</sequence>
<gene>
    <name evidence="2" type="primary">yhdN_10</name>
    <name evidence="2" type="ORF">DWB77_06774</name>
</gene>
<dbReference type="InterPro" id="IPR053135">
    <property type="entry name" value="AKR2_Oxidoreductase"/>
</dbReference>
<dbReference type="Proteomes" id="UP000271554">
    <property type="component" value="Chromosome"/>
</dbReference>
<dbReference type="SUPFAM" id="SSF51430">
    <property type="entry name" value="NAD(P)-linked oxidoreductase"/>
    <property type="match status" value="1"/>
</dbReference>
<proteinExistence type="predicted"/>
<evidence type="ECO:0000313" key="2">
    <source>
        <dbReference type="EMBL" id="AYG84560.1"/>
    </source>
</evidence>
<evidence type="ECO:0000313" key="3">
    <source>
        <dbReference type="Proteomes" id="UP000271554"/>
    </source>
</evidence>
<keyword evidence="3" id="KW-1185">Reference proteome</keyword>
<dbReference type="CDD" id="cd19086">
    <property type="entry name" value="AKR_AKR11C1"/>
    <property type="match status" value="1"/>
</dbReference>
<name>A0A387HRQ7_9ACTN</name>
<dbReference type="InterPro" id="IPR023210">
    <property type="entry name" value="NADP_OxRdtase_dom"/>
</dbReference>
<dbReference type="PANTHER" id="PTHR43312">
    <property type="entry name" value="D-THREO-ALDOSE 1-DEHYDROGENASE"/>
    <property type="match status" value="1"/>
</dbReference>
<accession>A0A387HRQ7</accession>
<dbReference type="EMBL" id="CP032698">
    <property type="protein sequence ID" value="AYG84560.1"/>
    <property type="molecule type" value="Genomic_DNA"/>
</dbReference>
<feature type="domain" description="NADP-dependent oxidoreductase" evidence="1">
    <location>
        <begin position="20"/>
        <end position="316"/>
    </location>
</feature>
<dbReference type="Pfam" id="PF00248">
    <property type="entry name" value="Aldo_ket_red"/>
    <property type="match status" value="1"/>
</dbReference>
<organism evidence="2 3">
    <name type="scientific">Streptomyces hundungensis</name>
    <dbReference type="NCBI Taxonomy" id="1077946"/>
    <lineage>
        <taxon>Bacteria</taxon>
        <taxon>Bacillati</taxon>
        <taxon>Actinomycetota</taxon>
        <taxon>Actinomycetes</taxon>
        <taxon>Kitasatosporales</taxon>
        <taxon>Streptomycetaceae</taxon>
        <taxon>Streptomyces</taxon>
    </lineage>
</organism>
<evidence type="ECO:0000259" key="1">
    <source>
        <dbReference type="Pfam" id="PF00248"/>
    </source>
</evidence>
<dbReference type="GO" id="GO:0016491">
    <property type="term" value="F:oxidoreductase activity"/>
    <property type="evidence" value="ECO:0007669"/>
    <property type="project" value="UniProtKB-KW"/>
</dbReference>
<reference evidence="2 3" key="1">
    <citation type="submission" date="2018-10" db="EMBL/GenBank/DDBJ databases">
        <title>Relationship between Morphology and Antimicrobial Activity in Streptomyces.</title>
        <authorList>
            <person name="Kang H.J."/>
            <person name="Kim S.B."/>
        </authorList>
    </citation>
    <scope>NUCLEOTIDE SEQUENCE [LARGE SCALE GENOMIC DNA]</scope>
    <source>
        <strain evidence="2 3">BH38</strain>
    </source>
</reference>
<dbReference type="Gene3D" id="3.20.20.100">
    <property type="entry name" value="NADP-dependent oxidoreductase domain"/>
    <property type="match status" value="1"/>
</dbReference>
<dbReference type="KEGG" id="shun:DWB77_06774"/>
<dbReference type="EC" id="1.1.1.-" evidence="2"/>
<dbReference type="PANTHER" id="PTHR43312:SF1">
    <property type="entry name" value="NADP-DEPENDENT OXIDOREDUCTASE DOMAIN-CONTAINING PROTEIN"/>
    <property type="match status" value="1"/>
</dbReference>
<protein>
    <submittedName>
        <fullName evidence="2">General stress protein 69</fullName>
        <ecNumber evidence="2">1.1.1.-</ecNumber>
    </submittedName>
</protein>